<sequence>MMTRRLVEEDEHFPFNGNGCREPLLDKNSTFSKENLLPTISECEDENLTGALDDCEHFRTEDENSPKAFDDDRSRSVDIETCTDSLTQTTDLSAKLTTIREEGK</sequence>
<reference evidence="1" key="1">
    <citation type="submission" date="2021-01" db="UniProtKB">
        <authorList>
            <consortium name="EnsemblMetazoa"/>
        </authorList>
    </citation>
    <scope>IDENTIFICATION</scope>
</reference>
<dbReference type="AlphaFoldDB" id="A0A7M5V865"/>
<proteinExistence type="predicted"/>
<accession>A0A7M5V865</accession>
<protein>
    <submittedName>
        <fullName evidence="1">Uncharacterized protein</fullName>
    </submittedName>
</protein>
<dbReference type="EnsemblMetazoa" id="CLYHEMT009225.1">
    <property type="protein sequence ID" value="CLYHEMP009225.1"/>
    <property type="gene ID" value="CLYHEMG009225"/>
</dbReference>
<evidence type="ECO:0000313" key="1">
    <source>
        <dbReference type="EnsemblMetazoa" id="CLYHEMP009225.1"/>
    </source>
</evidence>
<organism evidence="1 2">
    <name type="scientific">Clytia hemisphaerica</name>
    <dbReference type="NCBI Taxonomy" id="252671"/>
    <lineage>
        <taxon>Eukaryota</taxon>
        <taxon>Metazoa</taxon>
        <taxon>Cnidaria</taxon>
        <taxon>Hydrozoa</taxon>
        <taxon>Hydroidolina</taxon>
        <taxon>Leptothecata</taxon>
        <taxon>Obeliida</taxon>
        <taxon>Clytiidae</taxon>
        <taxon>Clytia</taxon>
    </lineage>
</organism>
<evidence type="ECO:0000313" key="2">
    <source>
        <dbReference type="Proteomes" id="UP000594262"/>
    </source>
</evidence>
<name>A0A7M5V865_9CNID</name>
<dbReference type="Proteomes" id="UP000594262">
    <property type="component" value="Unplaced"/>
</dbReference>
<keyword evidence="2" id="KW-1185">Reference proteome</keyword>
<dbReference type="OrthoDB" id="6021581at2759"/>